<sequence length="238" mass="25571">MNMRSEPSLQSIDQSAVADELAAALIAVVSDASSADSALAGLKKARDDSVPAAQRAAVAALQAYGAECAADVLAAGLDPEAKDRAGRLHDELEAESGDDILALLRSDGDAAREFTSRLSLRIADRCAEMVAAEIERDKQGRFTILNEEDAAIFASQREAHRAQRVEAASSFLASLPQRYPSFGAALFADIRSEVQRQVEERHKRPDIHEAVASLFQAALDRMPAPAREAVERAGQPRH</sequence>
<dbReference type="EMBL" id="BPMK01000001">
    <property type="protein sequence ID" value="GIZ50268.1"/>
    <property type="molecule type" value="Genomic_DNA"/>
</dbReference>
<dbReference type="Proteomes" id="UP000887222">
    <property type="component" value="Unassembled WGS sequence"/>
</dbReference>
<gene>
    <name evidence="1" type="ORF">NCCP691_02820</name>
</gene>
<comment type="caution">
    <text evidence="1">The sequence shown here is derived from an EMBL/GenBank/DDBJ whole genome shotgun (WGS) entry which is preliminary data.</text>
</comment>
<accession>A0ABQ4PZF5</accession>
<reference evidence="1 2" key="1">
    <citation type="journal article" date="2022" name="Int. J. Syst. Evol. Microbiol.">
        <title>Noviherbaspirillum aridicola sp. nov., isolated from an arid soil in Pakistan.</title>
        <authorList>
            <person name="Khan I.U."/>
            <person name="Saqib M."/>
            <person name="Amin A."/>
            <person name="Hussain F."/>
            <person name="Li L."/>
            <person name="Liu Y.H."/>
            <person name="Fang B.Z."/>
            <person name="Ahmed I."/>
            <person name="Li W.J."/>
        </authorList>
    </citation>
    <scope>NUCLEOTIDE SEQUENCE [LARGE SCALE GENOMIC DNA]</scope>
    <source>
        <strain evidence="1 2">NCCP-691</strain>
    </source>
</reference>
<name>A0ABQ4PZF5_9BURK</name>
<proteinExistence type="predicted"/>
<keyword evidence="2" id="KW-1185">Reference proteome</keyword>
<organism evidence="1 2">
    <name type="scientific">Noviherbaspirillum aridicola</name>
    <dbReference type="NCBI Taxonomy" id="2849687"/>
    <lineage>
        <taxon>Bacteria</taxon>
        <taxon>Pseudomonadati</taxon>
        <taxon>Pseudomonadota</taxon>
        <taxon>Betaproteobacteria</taxon>
        <taxon>Burkholderiales</taxon>
        <taxon>Oxalobacteraceae</taxon>
        <taxon>Noviherbaspirillum</taxon>
    </lineage>
</organism>
<protein>
    <submittedName>
        <fullName evidence="1">Uncharacterized protein</fullName>
    </submittedName>
</protein>
<evidence type="ECO:0000313" key="2">
    <source>
        <dbReference type="Proteomes" id="UP000887222"/>
    </source>
</evidence>
<evidence type="ECO:0000313" key="1">
    <source>
        <dbReference type="EMBL" id="GIZ50268.1"/>
    </source>
</evidence>